<feature type="domain" description="SnoaL-like" evidence="1">
    <location>
        <begin position="10"/>
        <end position="107"/>
    </location>
</feature>
<comment type="caution">
    <text evidence="2">The sequence shown here is derived from an EMBL/GenBank/DDBJ whole genome shotgun (WGS) entry which is preliminary data.</text>
</comment>
<reference evidence="2" key="2">
    <citation type="journal article" date="2021" name="PeerJ">
        <title>Extensive microbial diversity within the chicken gut microbiome revealed by metagenomics and culture.</title>
        <authorList>
            <person name="Gilroy R."/>
            <person name="Ravi A."/>
            <person name="Getino M."/>
            <person name="Pursley I."/>
            <person name="Horton D.L."/>
            <person name="Alikhan N.F."/>
            <person name="Baker D."/>
            <person name="Gharbi K."/>
            <person name="Hall N."/>
            <person name="Watson M."/>
            <person name="Adriaenssens E.M."/>
            <person name="Foster-Nyarko E."/>
            <person name="Jarju S."/>
            <person name="Secka A."/>
            <person name="Antonio M."/>
            <person name="Oren A."/>
            <person name="Chaudhuri R.R."/>
            <person name="La Ragione R."/>
            <person name="Hildebrand F."/>
            <person name="Pallen M.J."/>
        </authorList>
    </citation>
    <scope>NUCLEOTIDE SEQUENCE</scope>
    <source>
        <strain evidence="2">ChiSjej1B19-3389</strain>
    </source>
</reference>
<dbReference type="Pfam" id="PF12680">
    <property type="entry name" value="SnoaL_2"/>
    <property type="match status" value="1"/>
</dbReference>
<dbReference type="InterPro" id="IPR032710">
    <property type="entry name" value="NTF2-like_dom_sf"/>
</dbReference>
<reference evidence="2" key="1">
    <citation type="submission" date="2020-10" db="EMBL/GenBank/DDBJ databases">
        <authorList>
            <person name="Gilroy R."/>
        </authorList>
    </citation>
    <scope>NUCLEOTIDE SEQUENCE</scope>
    <source>
        <strain evidence="2">ChiSjej1B19-3389</strain>
    </source>
</reference>
<evidence type="ECO:0000313" key="3">
    <source>
        <dbReference type="Proteomes" id="UP000886787"/>
    </source>
</evidence>
<evidence type="ECO:0000313" key="2">
    <source>
        <dbReference type="EMBL" id="HIQ81293.1"/>
    </source>
</evidence>
<dbReference type="AlphaFoldDB" id="A0A9D1CV75"/>
<dbReference type="InterPro" id="IPR037401">
    <property type="entry name" value="SnoaL-like"/>
</dbReference>
<organism evidence="2 3">
    <name type="scientific">Candidatus Scatavimonas merdigallinarum</name>
    <dbReference type="NCBI Taxonomy" id="2840914"/>
    <lineage>
        <taxon>Bacteria</taxon>
        <taxon>Bacillati</taxon>
        <taxon>Bacillota</taxon>
        <taxon>Clostridia</taxon>
        <taxon>Eubacteriales</taxon>
        <taxon>Oscillospiraceae</taxon>
        <taxon>Oscillospiraceae incertae sedis</taxon>
        <taxon>Candidatus Scatavimonas</taxon>
    </lineage>
</organism>
<proteinExistence type="predicted"/>
<sequence length="139" mass="16912">MDQKEAIVQLWFSMWLQKTDLGIRDIFSEDAIYMESWGPEYRGTEKIKGWFEEWNTRAEVLKWDIGQYFHKQNQTVVEWYFKAALHNGQIQEFEGISLIKWTQNNQICFLKEFGCNIDRYDPYQYGKIPRFKNEKSAWF</sequence>
<accession>A0A9D1CV75</accession>
<evidence type="ECO:0000259" key="1">
    <source>
        <dbReference type="Pfam" id="PF12680"/>
    </source>
</evidence>
<name>A0A9D1CV75_9FIRM</name>
<protein>
    <submittedName>
        <fullName evidence="2">Nuclear transport factor 2 family protein</fullName>
    </submittedName>
</protein>
<dbReference type="Proteomes" id="UP000886787">
    <property type="component" value="Unassembled WGS sequence"/>
</dbReference>
<dbReference type="SUPFAM" id="SSF54427">
    <property type="entry name" value="NTF2-like"/>
    <property type="match status" value="1"/>
</dbReference>
<dbReference type="EMBL" id="DVFW01000045">
    <property type="protein sequence ID" value="HIQ81293.1"/>
    <property type="molecule type" value="Genomic_DNA"/>
</dbReference>
<gene>
    <name evidence="2" type="ORF">IAD32_08450</name>
</gene>
<dbReference type="Gene3D" id="3.10.450.50">
    <property type="match status" value="1"/>
</dbReference>